<dbReference type="EC" id="3.4.21.105" evidence="12"/>
<organism evidence="12 13">
    <name type="scientific">Shewanella khirikhana</name>
    <dbReference type="NCBI Taxonomy" id="1965282"/>
    <lineage>
        <taxon>Bacteria</taxon>
        <taxon>Pseudomonadati</taxon>
        <taxon>Pseudomonadota</taxon>
        <taxon>Gammaproteobacteria</taxon>
        <taxon>Alteromonadales</taxon>
        <taxon>Shewanellaceae</taxon>
        <taxon>Shewanella</taxon>
    </lineage>
</organism>
<dbReference type="PANTHER" id="PTHR43731:SF14">
    <property type="entry name" value="PRESENILIN-ASSOCIATED RHOMBOID-LIKE PROTEIN, MITOCHONDRIAL"/>
    <property type="match status" value="1"/>
</dbReference>
<feature type="domain" description="Peptidase S54 GlpG peptidase N-terminal" evidence="11">
    <location>
        <begin position="4"/>
        <end position="82"/>
    </location>
</feature>
<evidence type="ECO:0000256" key="2">
    <source>
        <dbReference type="ARBA" id="ARBA00009045"/>
    </source>
</evidence>
<comment type="similarity">
    <text evidence="2">Belongs to the peptidase S54 family.</text>
</comment>
<evidence type="ECO:0000259" key="11">
    <source>
        <dbReference type="Pfam" id="PF12122"/>
    </source>
</evidence>
<keyword evidence="7 9" id="KW-1133">Transmembrane helix</keyword>
<feature type="transmembrane region" description="Helical" evidence="9">
    <location>
        <begin position="98"/>
        <end position="122"/>
    </location>
</feature>
<dbReference type="Gene3D" id="3.30.70.2350">
    <property type="match status" value="1"/>
</dbReference>
<dbReference type="InterPro" id="IPR022732">
    <property type="entry name" value="Peptidase_S54_GlpG_N"/>
</dbReference>
<keyword evidence="6 12" id="KW-0378">Hydrolase</keyword>
<reference evidence="13" key="1">
    <citation type="submission" date="2017-03" db="EMBL/GenBank/DDBJ databases">
        <title>Full genome sequence of a non-lethal Shewanella isolate that potentiates virulence of Vibio parahaemolyticus causing acute hepatopancreatic necrosis disease (AHPND) in shrimp.</title>
        <authorList>
            <person name="Prachumwat A."/>
            <person name="Sritunyalucksana K."/>
        </authorList>
    </citation>
    <scope>NUCLEOTIDE SEQUENCE [LARGE SCALE GENOMIC DNA]</scope>
    <source>
        <strain evidence="13">TH2012</strain>
    </source>
</reference>
<sequence length="276" mass="29858">MEFGRLPNPRAAQALVDYLKSRGIECRLAADENAVVLLVVNGSDYPAAKAEFDYFVQHPTDDKYLAASWETGTTSANLDYGAPGLALLSRFVTAAGPLTLIIFAACMLVYGALNLGFASQTYELLSFFGATGPMNTSEVWRVFTPSLLHFSLMHISFNLLWWWYLGGKIETRIGTAPLLILLLVAGTLPNVLQYFVSGPNFGGLSGVVYAVAGYTWIMGVRKPAAGIGLPASYMGFMVIWLVLGFFDILGLSMANGAHLGGLAVGLLQGLWDSRRR</sequence>
<dbReference type="EMBL" id="CP020373">
    <property type="protein sequence ID" value="AZQ12817.1"/>
    <property type="molecule type" value="Genomic_DNA"/>
</dbReference>
<dbReference type="InterPro" id="IPR022764">
    <property type="entry name" value="Peptidase_S54_rhomboid_dom"/>
</dbReference>
<feature type="transmembrane region" description="Helical" evidence="9">
    <location>
        <begin position="142"/>
        <end position="164"/>
    </location>
</feature>
<dbReference type="SUPFAM" id="SSF144091">
    <property type="entry name" value="Rhomboid-like"/>
    <property type="match status" value="1"/>
</dbReference>
<evidence type="ECO:0000313" key="13">
    <source>
        <dbReference type="Proteomes" id="UP000278437"/>
    </source>
</evidence>
<dbReference type="Proteomes" id="UP000278437">
    <property type="component" value="Chromosome"/>
</dbReference>
<accession>A0ABM7DSX9</accession>
<dbReference type="InterPro" id="IPR050925">
    <property type="entry name" value="Rhomboid_protease_S54"/>
</dbReference>
<dbReference type="Pfam" id="PF12122">
    <property type="entry name" value="Rhomboid_N"/>
    <property type="match status" value="1"/>
</dbReference>
<keyword evidence="4" id="KW-0997">Cell inner membrane</keyword>
<evidence type="ECO:0000259" key="10">
    <source>
        <dbReference type="Pfam" id="PF01694"/>
    </source>
</evidence>
<feature type="domain" description="Peptidase S54 rhomboid" evidence="10">
    <location>
        <begin position="137"/>
        <end position="272"/>
    </location>
</feature>
<feature type="transmembrane region" description="Helical" evidence="9">
    <location>
        <begin position="176"/>
        <end position="195"/>
    </location>
</feature>
<dbReference type="InterPro" id="IPR035952">
    <property type="entry name" value="Rhomboid-like_sf"/>
</dbReference>
<evidence type="ECO:0000256" key="7">
    <source>
        <dbReference type="ARBA" id="ARBA00022989"/>
    </source>
</evidence>
<dbReference type="Gene3D" id="1.20.1540.10">
    <property type="entry name" value="Rhomboid-like"/>
    <property type="match status" value="1"/>
</dbReference>
<evidence type="ECO:0000256" key="5">
    <source>
        <dbReference type="ARBA" id="ARBA00022692"/>
    </source>
</evidence>
<evidence type="ECO:0000256" key="4">
    <source>
        <dbReference type="ARBA" id="ARBA00022519"/>
    </source>
</evidence>
<feature type="transmembrane region" description="Helical" evidence="9">
    <location>
        <begin position="227"/>
        <end position="246"/>
    </location>
</feature>
<keyword evidence="13" id="KW-1185">Reference proteome</keyword>
<proteinExistence type="inferred from homology"/>
<feature type="transmembrane region" description="Helical" evidence="9">
    <location>
        <begin position="252"/>
        <end position="271"/>
    </location>
</feature>
<comment type="subcellular location">
    <subcellularLocation>
        <location evidence="1">Membrane</location>
        <topology evidence="1">Multi-pass membrane protein</topology>
    </subcellularLocation>
</comment>
<evidence type="ECO:0000256" key="8">
    <source>
        <dbReference type="ARBA" id="ARBA00023136"/>
    </source>
</evidence>
<keyword evidence="5 9" id="KW-0812">Transmembrane</keyword>
<keyword evidence="8 9" id="KW-0472">Membrane</keyword>
<evidence type="ECO:0000256" key="6">
    <source>
        <dbReference type="ARBA" id="ARBA00022801"/>
    </source>
</evidence>
<keyword evidence="3" id="KW-1003">Cell membrane</keyword>
<dbReference type="InterPro" id="IPR038236">
    <property type="entry name" value="GlpG_N_sf"/>
</dbReference>
<evidence type="ECO:0000256" key="3">
    <source>
        <dbReference type="ARBA" id="ARBA00022475"/>
    </source>
</evidence>
<evidence type="ECO:0000256" key="1">
    <source>
        <dbReference type="ARBA" id="ARBA00004141"/>
    </source>
</evidence>
<evidence type="ECO:0000313" key="12">
    <source>
        <dbReference type="EMBL" id="AZQ12817.1"/>
    </source>
</evidence>
<feature type="transmembrane region" description="Helical" evidence="9">
    <location>
        <begin position="201"/>
        <end position="220"/>
    </location>
</feature>
<dbReference type="GO" id="GO:0006508">
    <property type="term" value="P:proteolysis"/>
    <property type="evidence" value="ECO:0007669"/>
    <property type="project" value="UniProtKB-KW"/>
</dbReference>
<keyword evidence="12" id="KW-0645">Protease</keyword>
<dbReference type="Pfam" id="PF01694">
    <property type="entry name" value="Rhomboid"/>
    <property type="match status" value="1"/>
</dbReference>
<dbReference type="InterPro" id="IPR023662">
    <property type="entry name" value="Rhomboid_protease_GlpG"/>
</dbReference>
<gene>
    <name evidence="12" type="primary">glpG</name>
    <name evidence="12" type="ORF">STH12_03765</name>
</gene>
<name>A0ABM7DSX9_9GAMM</name>
<protein>
    <submittedName>
        <fullName evidence="12">Rhomboid protease GlpG</fullName>
        <ecNumber evidence="12">3.4.21.105</ecNumber>
    </submittedName>
</protein>
<dbReference type="NCBIfam" id="TIGR04239">
    <property type="entry name" value="rhombo_GlpG"/>
    <property type="match status" value="1"/>
</dbReference>
<evidence type="ECO:0000256" key="9">
    <source>
        <dbReference type="SAM" id="Phobius"/>
    </source>
</evidence>
<dbReference type="GO" id="GO:0008233">
    <property type="term" value="F:peptidase activity"/>
    <property type="evidence" value="ECO:0007669"/>
    <property type="project" value="UniProtKB-KW"/>
</dbReference>
<dbReference type="PANTHER" id="PTHR43731">
    <property type="entry name" value="RHOMBOID PROTEASE"/>
    <property type="match status" value="1"/>
</dbReference>